<dbReference type="InterPro" id="IPR001478">
    <property type="entry name" value="PDZ"/>
</dbReference>
<keyword evidence="7 11" id="KW-0862">Zinc</keyword>
<name>A0A1W1H4H0_9BACT</name>
<evidence type="ECO:0000256" key="10">
    <source>
        <dbReference type="ARBA" id="ARBA00023136"/>
    </source>
</evidence>
<dbReference type="AlphaFoldDB" id="A0A1W1H4H0"/>
<dbReference type="NCBIfam" id="TIGR00054">
    <property type="entry name" value="RIP metalloprotease RseP"/>
    <property type="match status" value="1"/>
</dbReference>
<accession>A0A1W1H4H0</accession>
<evidence type="ECO:0000256" key="11">
    <source>
        <dbReference type="RuleBase" id="RU362031"/>
    </source>
</evidence>
<evidence type="ECO:0000256" key="6">
    <source>
        <dbReference type="ARBA" id="ARBA00022801"/>
    </source>
</evidence>
<reference evidence="13 14" key="1">
    <citation type="submission" date="2017-03" db="EMBL/GenBank/DDBJ databases">
        <authorList>
            <person name="Afonso C.L."/>
            <person name="Miller P.J."/>
            <person name="Scott M.A."/>
            <person name="Spackman E."/>
            <person name="Goraichik I."/>
            <person name="Dimitrov K.M."/>
            <person name="Suarez D.L."/>
            <person name="Swayne D.E."/>
        </authorList>
    </citation>
    <scope>NUCLEOTIDE SEQUENCE [LARGE SCALE GENOMIC DNA]</scope>
    <source>
        <strain evidence="13">PRJEB14757</strain>
    </source>
</reference>
<evidence type="ECO:0000259" key="12">
    <source>
        <dbReference type="SMART" id="SM00228"/>
    </source>
</evidence>
<keyword evidence="8 11" id="KW-1133">Transmembrane helix</keyword>
<dbReference type="PANTHER" id="PTHR42837">
    <property type="entry name" value="REGULATOR OF SIGMA-E PROTEASE RSEP"/>
    <property type="match status" value="1"/>
</dbReference>
<dbReference type="SMART" id="SM00228">
    <property type="entry name" value="PDZ"/>
    <property type="match status" value="1"/>
</dbReference>
<dbReference type="CDD" id="cd06163">
    <property type="entry name" value="S2P-M50_PDZ_RseP-like"/>
    <property type="match status" value="1"/>
</dbReference>
<organism evidence="13 14">
    <name type="scientific">Desulfamplus magnetovallimortis</name>
    <dbReference type="NCBI Taxonomy" id="1246637"/>
    <lineage>
        <taxon>Bacteria</taxon>
        <taxon>Pseudomonadati</taxon>
        <taxon>Thermodesulfobacteriota</taxon>
        <taxon>Desulfobacteria</taxon>
        <taxon>Desulfobacterales</taxon>
        <taxon>Desulfobacteraceae</taxon>
        <taxon>Desulfamplus</taxon>
    </lineage>
</organism>
<dbReference type="Pfam" id="PF17820">
    <property type="entry name" value="PDZ_6"/>
    <property type="match status" value="1"/>
</dbReference>
<evidence type="ECO:0000256" key="1">
    <source>
        <dbReference type="ARBA" id="ARBA00001947"/>
    </source>
</evidence>
<proteinExistence type="inferred from homology"/>
<dbReference type="InterPro" id="IPR036034">
    <property type="entry name" value="PDZ_sf"/>
</dbReference>
<dbReference type="PANTHER" id="PTHR42837:SF2">
    <property type="entry name" value="MEMBRANE METALLOPROTEASE ARASP2, CHLOROPLASTIC-RELATED"/>
    <property type="match status" value="1"/>
</dbReference>
<keyword evidence="5 11" id="KW-0812">Transmembrane</keyword>
<keyword evidence="4 13" id="KW-0645">Protease</keyword>
<gene>
    <name evidence="13" type="ORF">MTBBW1_10030</name>
</gene>
<dbReference type="GO" id="GO:0004222">
    <property type="term" value="F:metalloendopeptidase activity"/>
    <property type="evidence" value="ECO:0007669"/>
    <property type="project" value="InterPro"/>
</dbReference>
<dbReference type="RefSeq" id="WP_080797536.1">
    <property type="nucleotide sequence ID" value="NZ_LT828540.1"/>
</dbReference>
<evidence type="ECO:0000313" key="13">
    <source>
        <dbReference type="EMBL" id="SLM27371.1"/>
    </source>
</evidence>
<keyword evidence="11" id="KW-0479">Metal-binding</keyword>
<keyword evidence="10 11" id="KW-0472">Membrane</keyword>
<dbReference type="SUPFAM" id="SSF50156">
    <property type="entry name" value="PDZ domain-like"/>
    <property type="match status" value="1"/>
</dbReference>
<protein>
    <recommendedName>
        <fullName evidence="11">Zinc metalloprotease</fullName>
        <ecNumber evidence="11">3.4.24.-</ecNumber>
    </recommendedName>
</protein>
<dbReference type="OrthoDB" id="9782003at2"/>
<keyword evidence="9 11" id="KW-0482">Metalloprotease</keyword>
<evidence type="ECO:0000256" key="9">
    <source>
        <dbReference type="ARBA" id="ARBA00023049"/>
    </source>
</evidence>
<dbReference type="EC" id="3.4.24.-" evidence="11"/>
<dbReference type="CDD" id="cd23081">
    <property type="entry name" value="cpPDZ_EcRseP-like"/>
    <property type="match status" value="1"/>
</dbReference>
<feature type="transmembrane region" description="Helical" evidence="11">
    <location>
        <begin position="103"/>
        <end position="125"/>
    </location>
</feature>
<dbReference type="EMBL" id="FWEV01000001">
    <property type="protein sequence ID" value="SLM27371.1"/>
    <property type="molecule type" value="Genomic_DNA"/>
</dbReference>
<comment type="cofactor">
    <cofactor evidence="1 11">
        <name>Zn(2+)</name>
        <dbReference type="ChEBI" id="CHEBI:29105"/>
    </cofactor>
</comment>
<evidence type="ECO:0000256" key="7">
    <source>
        <dbReference type="ARBA" id="ARBA00022833"/>
    </source>
</evidence>
<sequence>MGHSIIAFIIVLGILVFFHELGHFLLARYYGVGVVTFSLGFGPKIYKKNVGLTEYCISLIPLGGYVKMVGEEPGEPIRFEDIDISFSQKPLFQKAMIVAAGPLFNFILAFLLFYFIALFSGLYVIKPVVGKVAEDTPAHVAGIQSGDTITGVHGEPVTSWEDMVNLIGNSNGDPLELLVAREGREFTVMVTPEEKIVKNLFGEDKKKYMIGIAAKGDILHIPLNPFQAVGEAVKRTWQISHLTILSVVKIVQGTVPADTLGGPIMIAQMAGEQAKAGVASLSFFIAMLSVNLGIINLFPIPVLDGGHLLFFAIEGITGITANESIREKANQIGIALLVALMVFVFYNDIIRIFNGG</sequence>
<feature type="transmembrane region" description="Helical" evidence="11">
    <location>
        <begin position="7"/>
        <end position="30"/>
    </location>
</feature>
<feature type="domain" description="PDZ" evidence="12">
    <location>
        <begin position="109"/>
        <end position="183"/>
    </location>
</feature>
<evidence type="ECO:0000256" key="4">
    <source>
        <dbReference type="ARBA" id="ARBA00022670"/>
    </source>
</evidence>
<dbReference type="GO" id="GO:0016020">
    <property type="term" value="C:membrane"/>
    <property type="evidence" value="ECO:0007669"/>
    <property type="project" value="UniProtKB-SubCell"/>
</dbReference>
<comment type="subcellular location">
    <subcellularLocation>
        <location evidence="2">Membrane</location>
        <topology evidence="2">Multi-pass membrane protein</topology>
    </subcellularLocation>
</comment>
<dbReference type="GO" id="GO:0046872">
    <property type="term" value="F:metal ion binding"/>
    <property type="evidence" value="ECO:0007669"/>
    <property type="project" value="UniProtKB-KW"/>
</dbReference>
<evidence type="ECO:0000313" key="14">
    <source>
        <dbReference type="Proteomes" id="UP000191931"/>
    </source>
</evidence>
<evidence type="ECO:0000256" key="5">
    <source>
        <dbReference type="ARBA" id="ARBA00022692"/>
    </source>
</evidence>
<feature type="transmembrane region" description="Helical" evidence="11">
    <location>
        <begin position="278"/>
        <end position="300"/>
    </location>
</feature>
<dbReference type="Gene3D" id="2.30.42.10">
    <property type="match status" value="1"/>
</dbReference>
<evidence type="ECO:0000256" key="2">
    <source>
        <dbReference type="ARBA" id="ARBA00004141"/>
    </source>
</evidence>
<dbReference type="STRING" id="1246637.MTBBW1_10030"/>
<comment type="similarity">
    <text evidence="3 11">Belongs to the peptidase M50B family.</text>
</comment>
<evidence type="ECO:0000256" key="3">
    <source>
        <dbReference type="ARBA" id="ARBA00007931"/>
    </source>
</evidence>
<dbReference type="InterPro" id="IPR004387">
    <property type="entry name" value="Pept_M50_Zn"/>
</dbReference>
<evidence type="ECO:0000256" key="8">
    <source>
        <dbReference type="ARBA" id="ARBA00022989"/>
    </source>
</evidence>
<dbReference type="Pfam" id="PF02163">
    <property type="entry name" value="Peptidase_M50"/>
    <property type="match status" value="1"/>
</dbReference>
<dbReference type="GO" id="GO:0006508">
    <property type="term" value="P:proteolysis"/>
    <property type="evidence" value="ECO:0007669"/>
    <property type="project" value="UniProtKB-KW"/>
</dbReference>
<dbReference type="InterPro" id="IPR041489">
    <property type="entry name" value="PDZ_6"/>
</dbReference>
<keyword evidence="6 11" id="KW-0378">Hydrolase</keyword>
<keyword evidence="14" id="KW-1185">Reference proteome</keyword>
<feature type="transmembrane region" description="Helical" evidence="11">
    <location>
        <begin position="332"/>
        <end position="353"/>
    </location>
</feature>
<dbReference type="InterPro" id="IPR008915">
    <property type="entry name" value="Peptidase_M50"/>
</dbReference>
<dbReference type="Proteomes" id="UP000191931">
    <property type="component" value="Unassembled WGS sequence"/>
</dbReference>